<dbReference type="Pfam" id="PF00072">
    <property type="entry name" value="Response_reg"/>
    <property type="match status" value="1"/>
</dbReference>
<reference evidence="8 9" key="1">
    <citation type="submission" date="2022-03" db="EMBL/GenBank/DDBJ databases">
        <authorList>
            <person name="Jo J.-H."/>
            <person name="Im W.-T."/>
        </authorList>
    </citation>
    <scope>NUCLEOTIDE SEQUENCE [LARGE SCALE GENOMIC DNA]</scope>
    <source>
        <strain evidence="8 9">MA9</strain>
    </source>
</reference>
<accession>A0ABS9UI19</accession>
<dbReference type="PANTHER" id="PTHR37299">
    <property type="entry name" value="TRANSCRIPTIONAL REGULATOR-RELATED"/>
    <property type="match status" value="1"/>
</dbReference>
<name>A0ABS9UI19_9BACL</name>
<evidence type="ECO:0000256" key="1">
    <source>
        <dbReference type="ARBA" id="ARBA00022490"/>
    </source>
</evidence>
<dbReference type="SUPFAM" id="SSF52172">
    <property type="entry name" value="CheY-like"/>
    <property type="match status" value="1"/>
</dbReference>
<evidence type="ECO:0000313" key="9">
    <source>
        <dbReference type="Proteomes" id="UP001316087"/>
    </source>
</evidence>
<dbReference type="SMART" id="SM00850">
    <property type="entry name" value="LytTR"/>
    <property type="match status" value="1"/>
</dbReference>
<dbReference type="Proteomes" id="UP001316087">
    <property type="component" value="Unassembled WGS sequence"/>
</dbReference>
<keyword evidence="9" id="KW-1185">Reference proteome</keyword>
<evidence type="ECO:0000256" key="4">
    <source>
        <dbReference type="ARBA" id="ARBA00037164"/>
    </source>
</evidence>
<dbReference type="InterPro" id="IPR007492">
    <property type="entry name" value="LytTR_DNA-bd_dom"/>
</dbReference>
<evidence type="ECO:0000256" key="5">
    <source>
        <dbReference type="PROSITE-ProRule" id="PRU00169"/>
    </source>
</evidence>
<dbReference type="InterPro" id="IPR046947">
    <property type="entry name" value="LytR-like"/>
</dbReference>
<feature type="domain" description="HTH LytTR-type" evidence="7">
    <location>
        <begin position="150"/>
        <end position="242"/>
    </location>
</feature>
<dbReference type="GO" id="GO:0003677">
    <property type="term" value="F:DNA binding"/>
    <property type="evidence" value="ECO:0007669"/>
    <property type="project" value="UniProtKB-KW"/>
</dbReference>
<dbReference type="Gene3D" id="2.40.50.1020">
    <property type="entry name" value="LytTr DNA-binding domain"/>
    <property type="match status" value="1"/>
</dbReference>
<evidence type="ECO:0000256" key="3">
    <source>
        <dbReference type="ARBA" id="ARBA00023159"/>
    </source>
</evidence>
<comment type="function">
    <text evidence="4">Required for high-level post-exponential phase expression of a series of secreted proteins.</text>
</comment>
<keyword evidence="1" id="KW-0963">Cytoplasm</keyword>
<dbReference type="PROSITE" id="PS50930">
    <property type="entry name" value="HTH_LYTTR"/>
    <property type="match status" value="1"/>
</dbReference>
<proteinExistence type="predicted"/>
<evidence type="ECO:0000259" key="6">
    <source>
        <dbReference type="PROSITE" id="PS50110"/>
    </source>
</evidence>
<keyword evidence="3" id="KW-0010">Activator</keyword>
<evidence type="ECO:0000259" key="7">
    <source>
        <dbReference type="PROSITE" id="PS50930"/>
    </source>
</evidence>
<dbReference type="RefSeq" id="WP_241370898.1">
    <property type="nucleotide sequence ID" value="NZ_JAKZFC010000009.1"/>
</dbReference>
<sequence length="243" mass="28330">MSIFILEDDLYQAQQMQQLIGEICEKKQIPYNFIEATSRADEILSKIALCTYTPIYFLDIEIKQETRKGLEVAREIRNVDPHGIIVFVTTHSELAPISYQYMVSALTFIEKDLPHETRRKLITECLAQYVTKNNTLIEEDYFVVDNAYTTIKVPFSTVEYIMTDEPHRLQLGTTNQLIQFYGTLKEIEQMDTRFIRCHKSVLINKKHVQQLDTKQQLVYLTTGKQVPVSRRLMKTIKALLKEG</sequence>
<keyword evidence="8" id="KW-0238">DNA-binding</keyword>
<keyword evidence="5" id="KW-0597">Phosphoprotein</keyword>
<feature type="modified residue" description="4-aspartylphosphate" evidence="5">
    <location>
        <position position="59"/>
    </location>
</feature>
<organism evidence="8 9">
    <name type="scientific">Solibacillus palustris</name>
    <dbReference type="NCBI Taxonomy" id="2908203"/>
    <lineage>
        <taxon>Bacteria</taxon>
        <taxon>Bacillati</taxon>
        <taxon>Bacillota</taxon>
        <taxon>Bacilli</taxon>
        <taxon>Bacillales</taxon>
        <taxon>Caryophanaceae</taxon>
        <taxon>Solibacillus</taxon>
    </lineage>
</organism>
<dbReference type="CDD" id="cd17533">
    <property type="entry name" value="REC_LytTR_AgrA-like"/>
    <property type="match status" value="1"/>
</dbReference>
<dbReference type="InterPro" id="IPR011006">
    <property type="entry name" value="CheY-like_superfamily"/>
</dbReference>
<evidence type="ECO:0000313" key="8">
    <source>
        <dbReference type="EMBL" id="MCH7323739.1"/>
    </source>
</evidence>
<dbReference type="Pfam" id="PF04397">
    <property type="entry name" value="LytTR"/>
    <property type="match status" value="1"/>
</dbReference>
<evidence type="ECO:0000256" key="2">
    <source>
        <dbReference type="ARBA" id="ARBA00023012"/>
    </source>
</evidence>
<dbReference type="PROSITE" id="PS50110">
    <property type="entry name" value="RESPONSE_REGULATORY"/>
    <property type="match status" value="1"/>
</dbReference>
<dbReference type="PANTHER" id="PTHR37299:SF3">
    <property type="entry name" value="STAGE 0 SPORULATION PROTEIN A HOMOLOG"/>
    <property type="match status" value="1"/>
</dbReference>
<dbReference type="EMBL" id="JAKZFC010000009">
    <property type="protein sequence ID" value="MCH7323739.1"/>
    <property type="molecule type" value="Genomic_DNA"/>
</dbReference>
<feature type="domain" description="Response regulatory" evidence="6">
    <location>
        <begin position="2"/>
        <end position="126"/>
    </location>
</feature>
<protein>
    <submittedName>
        <fullName evidence="8">LytTR family DNA-binding domain-containing protein</fullName>
    </submittedName>
</protein>
<gene>
    <name evidence="8" type="ORF">LZ480_17850</name>
</gene>
<dbReference type="Gene3D" id="3.40.50.2300">
    <property type="match status" value="1"/>
</dbReference>
<comment type="caution">
    <text evidence="8">The sequence shown here is derived from an EMBL/GenBank/DDBJ whole genome shotgun (WGS) entry which is preliminary data.</text>
</comment>
<dbReference type="InterPro" id="IPR001789">
    <property type="entry name" value="Sig_transdc_resp-reg_receiver"/>
</dbReference>
<keyword evidence="2" id="KW-0902">Two-component regulatory system</keyword>